<proteinExistence type="inferred from homology"/>
<evidence type="ECO:0000256" key="2">
    <source>
        <dbReference type="SAM" id="Coils"/>
    </source>
</evidence>
<comment type="similarity">
    <text evidence="1">Belongs to the UPF0749 family.</text>
</comment>
<reference evidence="4" key="1">
    <citation type="journal article" date="2019" name="Int. J. Syst. Evol. Microbiol.">
        <title>The Global Catalogue of Microorganisms (GCM) 10K type strain sequencing project: providing services to taxonomists for standard genome sequencing and annotation.</title>
        <authorList>
            <consortium name="The Broad Institute Genomics Platform"/>
            <consortium name="The Broad Institute Genome Sequencing Center for Infectious Disease"/>
            <person name="Wu L."/>
            <person name="Ma J."/>
        </authorList>
    </citation>
    <scope>NUCLEOTIDE SEQUENCE [LARGE SCALE GENOMIC DNA]</scope>
    <source>
        <strain evidence="4">CGMCC 1.15474</strain>
    </source>
</reference>
<dbReference type="PANTHER" id="PTHR37313:SF2">
    <property type="entry name" value="UPF0749 PROTEIN YLXX"/>
    <property type="match status" value="1"/>
</dbReference>
<dbReference type="RefSeq" id="WP_345740715.1">
    <property type="nucleotide sequence ID" value="NZ_CP095550.1"/>
</dbReference>
<accession>A0ABW5BVN0</accession>
<dbReference type="Proteomes" id="UP001597318">
    <property type="component" value="Unassembled WGS sequence"/>
</dbReference>
<dbReference type="PANTHER" id="PTHR37313">
    <property type="entry name" value="UPF0749 PROTEIN RV1825"/>
    <property type="match status" value="1"/>
</dbReference>
<sequence>MKQKSWIKGLSFALLTMIFGLMLGIQFQTIKEPVERDTRDMWQLREDLKKEQQLQAELLNEIRKYDEIIESYKKQENSNPETALKETLAVLKEEVGLTEISGEGITITIDRLFSEELLGVEIQNISPELLKRLINELNSYGAKEISIEGRRVINSTVIRDINGQTKMDNFSLNSFPIKINVISDNVEKLYNRMNASNTDEDFAIDNLKLTISDPIEQLTIPPYEDPIRVRNMKPVESSDKGGG</sequence>
<comment type="caution">
    <text evidence="3">The sequence shown here is derived from an EMBL/GenBank/DDBJ whole genome shotgun (WGS) entry which is preliminary data.</text>
</comment>
<keyword evidence="4" id="KW-1185">Reference proteome</keyword>
<dbReference type="InterPro" id="IPR010273">
    <property type="entry name" value="DUF881"/>
</dbReference>
<dbReference type="Gene3D" id="3.30.70.1880">
    <property type="entry name" value="Protein of unknown function DUF881"/>
    <property type="match status" value="1"/>
</dbReference>
<gene>
    <name evidence="3" type="ORF">ACFSKK_04380</name>
</gene>
<dbReference type="EMBL" id="JBHUIK010000001">
    <property type="protein sequence ID" value="MFD2212950.1"/>
    <property type="molecule type" value="Genomic_DNA"/>
</dbReference>
<evidence type="ECO:0000313" key="3">
    <source>
        <dbReference type="EMBL" id="MFD2212950.1"/>
    </source>
</evidence>
<dbReference type="Pfam" id="PF05949">
    <property type="entry name" value="DUF881"/>
    <property type="match status" value="1"/>
</dbReference>
<keyword evidence="2" id="KW-0175">Coiled coil</keyword>
<protein>
    <submittedName>
        <fullName evidence="3">DUF881 domain-containing protein</fullName>
    </submittedName>
</protein>
<organism evidence="3 4">
    <name type="scientific">Metabacillus endolithicus</name>
    <dbReference type="NCBI Taxonomy" id="1535204"/>
    <lineage>
        <taxon>Bacteria</taxon>
        <taxon>Bacillati</taxon>
        <taxon>Bacillota</taxon>
        <taxon>Bacilli</taxon>
        <taxon>Bacillales</taxon>
        <taxon>Bacillaceae</taxon>
        <taxon>Metabacillus</taxon>
    </lineage>
</organism>
<name>A0ABW5BVN0_9BACI</name>
<feature type="coiled-coil region" evidence="2">
    <location>
        <begin position="41"/>
        <end position="75"/>
    </location>
</feature>
<evidence type="ECO:0000256" key="1">
    <source>
        <dbReference type="ARBA" id="ARBA00009108"/>
    </source>
</evidence>
<evidence type="ECO:0000313" key="4">
    <source>
        <dbReference type="Proteomes" id="UP001597318"/>
    </source>
</evidence>